<evidence type="ECO:0000256" key="1">
    <source>
        <dbReference type="SAM" id="MobiDB-lite"/>
    </source>
</evidence>
<dbReference type="EMBL" id="CP136897">
    <property type="protein sequence ID" value="WOL15757.1"/>
    <property type="molecule type" value="Genomic_DNA"/>
</dbReference>
<protein>
    <submittedName>
        <fullName evidence="2">Uncharacterized protein</fullName>
    </submittedName>
</protein>
<feature type="region of interest" description="Disordered" evidence="1">
    <location>
        <begin position="53"/>
        <end position="88"/>
    </location>
</feature>
<name>A0AAQ3KY92_9LILI</name>
<evidence type="ECO:0000313" key="3">
    <source>
        <dbReference type="Proteomes" id="UP001327560"/>
    </source>
</evidence>
<organism evidence="2 3">
    <name type="scientific">Canna indica</name>
    <name type="common">Indian-shot</name>
    <dbReference type="NCBI Taxonomy" id="4628"/>
    <lineage>
        <taxon>Eukaryota</taxon>
        <taxon>Viridiplantae</taxon>
        <taxon>Streptophyta</taxon>
        <taxon>Embryophyta</taxon>
        <taxon>Tracheophyta</taxon>
        <taxon>Spermatophyta</taxon>
        <taxon>Magnoliopsida</taxon>
        <taxon>Liliopsida</taxon>
        <taxon>Zingiberales</taxon>
        <taxon>Cannaceae</taxon>
        <taxon>Canna</taxon>
    </lineage>
</organism>
<feature type="compositionally biased region" description="Gly residues" evidence="1">
    <location>
        <begin position="57"/>
        <end position="71"/>
    </location>
</feature>
<accession>A0AAQ3KY92</accession>
<keyword evidence="3" id="KW-1185">Reference proteome</keyword>
<reference evidence="2 3" key="1">
    <citation type="submission" date="2023-10" db="EMBL/GenBank/DDBJ databases">
        <title>Chromosome-scale genome assembly provides insights into flower coloration mechanisms of Canna indica.</title>
        <authorList>
            <person name="Li C."/>
        </authorList>
    </citation>
    <scope>NUCLEOTIDE SEQUENCE [LARGE SCALE GENOMIC DNA]</scope>
    <source>
        <tissue evidence="2">Flower</tissue>
    </source>
</reference>
<gene>
    <name evidence="2" type="ORF">Cni_G24538</name>
</gene>
<sequence>MGDAVEVSKASQVGSGAAASTEGVWLAEGGSSGKSAWYPYSAMVAHRALFGAHRRPAGGGGGGRKVGGGDGKSTPSRLSRVSAAEDGA</sequence>
<dbReference type="Proteomes" id="UP001327560">
    <property type="component" value="Chromosome 8"/>
</dbReference>
<dbReference type="AlphaFoldDB" id="A0AAQ3KY92"/>
<feature type="region of interest" description="Disordered" evidence="1">
    <location>
        <begin position="1"/>
        <end position="22"/>
    </location>
</feature>
<evidence type="ECO:0000313" key="2">
    <source>
        <dbReference type="EMBL" id="WOL15757.1"/>
    </source>
</evidence>
<proteinExistence type="predicted"/>